<comment type="caution">
    <text evidence="8">The sequence shown here is derived from an EMBL/GenBank/DDBJ whole genome shotgun (WGS) entry which is preliminary data.</text>
</comment>
<proteinExistence type="predicted"/>
<dbReference type="InterPro" id="IPR011701">
    <property type="entry name" value="MFS"/>
</dbReference>
<feature type="transmembrane region" description="Helical" evidence="6">
    <location>
        <begin position="242"/>
        <end position="266"/>
    </location>
</feature>
<evidence type="ECO:0000313" key="9">
    <source>
        <dbReference type="Proteomes" id="UP000470876"/>
    </source>
</evidence>
<sequence>MHLSRLERTSVEEPRSTATSRLFPWFVLALVIGLVLSDYMSRQVLSSIYPFLKNEWGLSDTKLATLNSAVSLMVGILALPLSILADRWGHVKSMILMAVFWSVATLICALVVSYEQMLGARFFVGVGEAAFGSAGVAVLLSVFSHRAQASLSGAFYAAGSVGSVIGVAVGGVVAVHLGWRWSFAVMAIFGFLLVALFRGVVTETRLARHHIDDTGPATADSSATPPGYRAPLRSLFSTTSVLCAYAVAGLQTFVAGALIAWLPSYFNRYYSLAPDRAGAMAAVIFLALGAGMVFGGIIIDRAALRNAERKWSVAIVFCCAAAVLLITGFSLDPGPIQLIFIGAGALFTSATSGGITSMVVSLTHRSLRASAFGVVTTSNSVLGLALGPMVTGVIADRHGLDVALQLAPLVYIVAIVVLIVGKLAYPASLRRSVSAAIR</sequence>
<dbReference type="PANTHER" id="PTHR23505:SF79">
    <property type="entry name" value="PROTEIN SPINSTER"/>
    <property type="match status" value="1"/>
</dbReference>
<dbReference type="Pfam" id="PF07690">
    <property type="entry name" value="MFS_1"/>
    <property type="match status" value="1"/>
</dbReference>
<dbReference type="PROSITE" id="PS50850">
    <property type="entry name" value="MFS"/>
    <property type="match status" value="1"/>
</dbReference>
<feature type="transmembrane region" description="Helical" evidence="6">
    <location>
        <begin position="181"/>
        <end position="201"/>
    </location>
</feature>
<feature type="domain" description="Major facilitator superfamily (MFS) profile" evidence="7">
    <location>
        <begin position="26"/>
        <end position="425"/>
    </location>
</feature>
<keyword evidence="5 6" id="KW-0472">Membrane</keyword>
<feature type="transmembrane region" description="Helical" evidence="6">
    <location>
        <begin position="120"/>
        <end position="143"/>
    </location>
</feature>
<evidence type="ECO:0000256" key="1">
    <source>
        <dbReference type="ARBA" id="ARBA00004651"/>
    </source>
</evidence>
<keyword evidence="3 6" id="KW-0812">Transmembrane</keyword>
<dbReference type="SUPFAM" id="SSF103473">
    <property type="entry name" value="MFS general substrate transporter"/>
    <property type="match status" value="1"/>
</dbReference>
<accession>A0ABX0CFZ4</accession>
<name>A0ABX0CFZ4_9NOCA</name>
<evidence type="ECO:0000256" key="3">
    <source>
        <dbReference type="ARBA" id="ARBA00022692"/>
    </source>
</evidence>
<dbReference type="InterPro" id="IPR020846">
    <property type="entry name" value="MFS_dom"/>
</dbReference>
<feature type="transmembrane region" description="Helical" evidence="6">
    <location>
        <begin position="372"/>
        <end position="394"/>
    </location>
</feature>
<dbReference type="PANTHER" id="PTHR23505">
    <property type="entry name" value="SPINSTER"/>
    <property type="match status" value="1"/>
</dbReference>
<comment type="subcellular location">
    <subcellularLocation>
        <location evidence="1">Cell membrane</location>
        <topology evidence="1">Multi-pass membrane protein</topology>
    </subcellularLocation>
</comment>
<feature type="transmembrane region" description="Helical" evidence="6">
    <location>
        <begin position="95"/>
        <end position="114"/>
    </location>
</feature>
<protein>
    <submittedName>
        <fullName evidence="8">MFS transporter</fullName>
    </submittedName>
</protein>
<keyword evidence="4 6" id="KW-1133">Transmembrane helix</keyword>
<reference evidence="8 9" key="1">
    <citation type="submission" date="2020-01" db="EMBL/GenBank/DDBJ databases">
        <title>Genetics and antimicrobial susceptibilities of Nocardia species isolated from the soil; a comparison with species isolated from humans.</title>
        <authorList>
            <person name="Carrasco G."/>
            <person name="Monzon S."/>
            <person name="Sansegundo M."/>
            <person name="Garcia E."/>
            <person name="Garrido N."/>
            <person name="Medina M.J."/>
            <person name="Villalon P."/>
            <person name="Ramirez-Arocha A.C."/>
            <person name="Jimenez P."/>
            <person name="Cuesta I."/>
            <person name="Valdezate S."/>
        </authorList>
    </citation>
    <scope>NUCLEOTIDE SEQUENCE [LARGE SCALE GENOMIC DNA]</scope>
    <source>
        <strain evidence="8 9">CNM20110649</strain>
    </source>
</reference>
<evidence type="ECO:0000313" key="8">
    <source>
        <dbReference type="EMBL" id="NEW55063.1"/>
    </source>
</evidence>
<feature type="transmembrane region" description="Helical" evidence="6">
    <location>
        <begin position="337"/>
        <end position="360"/>
    </location>
</feature>
<feature type="transmembrane region" description="Helical" evidence="6">
    <location>
        <begin position="406"/>
        <end position="425"/>
    </location>
</feature>
<dbReference type="InterPro" id="IPR036259">
    <property type="entry name" value="MFS_trans_sf"/>
</dbReference>
<dbReference type="Proteomes" id="UP000470876">
    <property type="component" value="Unassembled WGS sequence"/>
</dbReference>
<evidence type="ECO:0000259" key="7">
    <source>
        <dbReference type="PROSITE" id="PS50850"/>
    </source>
</evidence>
<feature type="transmembrane region" description="Helical" evidence="6">
    <location>
        <begin position="155"/>
        <end position="175"/>
    </location>
</feature>
<feature type="transmembrane region" description="Helical" evidence="6">
    <location>
        <begin position="61"/>
        <end position="83"/>
    </location>
</feature>
<evidence type="ECO:0000256" key="6">
    <source>
        <dbReference type="SAM" id="Phobius"/>
    </source>
</evidence>
<organism evidence="8 9">
    <name type="scientific">Nocardia cyriacigeorgica</name>
    <dbReference type="NCBI Taxonomy" id="135487"/>
    <lineage>
        <taxon>Bacteria</taxon>
        <taxon>Bacillati</taxon>
        <taxon>Actinomycetota</taxon>
        <taxon>Actinomycetes</taxon>
        <taxon>Mycobacteriales</taxon>
        <taxon>Nocardiaceae</taxon>
        <taxon>Nocardia</taxon>
    </lineage>
</organism>
<dbReference type="Gene3D" id="1.20.1250.20">
    <property type="entry name" value="MFS general substrate transporter like domains"/>
    <property type="match status" value="1"/>
</dbReference>
<dbReference type="RefSeq" id="WP_163821963.1">
    <property type="nucleotide sequence ID" value="NZ_JAAGUX010000006.1"/>
</dbReference>
<evidence type="ECO:0000256" key="5">
    <source>
        <dbReference type="ARBA" id="ARBA00023136"/>
    </source>
</evidence>
<keyword evidence="9" id="KW-1185">Reference proteome</keyword>
<evidence type="ECO:0000256" key="4">
    <source>
        <dbReference type="ARBA" id="ARBA00022989"/>
    </source>
</evidence>
<feature type="transmembrane region" description="Helical" evidence="6">
    <location>
        <begin position="21"/>
        <end position="41"/>
    </location>
</feature>
<gene>
    <name evidence="8" type="ORF">GV794_05210</name>
</gene>
<feature type="transmembrane region" description="Helical" evidence="6">
    <location>
        <begin position="278"/>
        <end position="299"/>
    </location>
</feature>
<evidence type="ECO:0000256" key="2">
    <source>
        <dbReference type="ARBA" id="ARBA00022448"/>
    </source>
</evidence>
<feature type="transmembrane region" description="Helical" evidence="6">
    <location>
        <begin position="311"/>
        <end position="331"/>
    </location>
</feature>
<dbReference type="InterPro" id="IPR044770">
    <property type="entry name" value="MFS_spinster-like"/>
</dbReference>
<keyword evidence="2" id="KW-0813">Transport</keyword>
<dbReference type="EMBL" id="JAAGUX010000006">
    <property type="protein sequence ID" value="NEW55063.1"/>
    <property type="molecule type" value="Genomic_DNA"/>
</dbReference>